<keyword evidence="1" id="KW-0812">Transmembrane</keyword>
<dbReference type="STRING" id="913024.SAMN05421741_102155"/>
<dbReference type="EMBL" id="FOVI01000002">
    <property type="protein sequence ID" value="SFN21691.1"/>
    <property type="molecule type" value="Genomic_DNA"/>
</dbReference>
<dbReference type="RefSeq" id="WP_091518547.1">
    <property type="nucleotide sequence ID" value="NZ_FOVI01000002.1"/>
</dbReference>
<keyword evidence="1" id="KW-0472">Membrane</keyword>
<feature type="transmembrane region" description="Helical" evidence="1">
    <location>
        <begin position="80"/>
        <end position="101"/>
    </location>
</feature>
<protein>
    <submittedName>
        <fullName evidence="2">DoxX protein</fullName>
    </submittedName>
</protein>
<gene>
    <name evidence="2" type="ORF">SAMN05421741_102155</name>
</gene>
<accession>A0A1I4X6V0</accession>
<reference evidence="3" key="1">
    <citation type="submission" date="2016-10" db="EMBL/GenBank/DDBJ databases">
        <authorList>
            <person name="Varghese N."/>
            <person name="Submissions S."/>
        </authorList>
    </citation>
    <scope>NUCLEOTIDE SEQUENCE [LARGE SCALE GENOMIC DNA]</scope>
    <source>
        <strain evidence="3">DS-12</strain>
    </source>
</reference>
<keyword evidence="1" id="KW-1133">Transmembrane helix</keyword>
<evidence type="ECO:0000256" key="1">
    <source>
        <dbReference type="SAM" id="Phobius"/>
    </source>
</evidence>
<name>A0A1I4X6V0_9FLAO</name>
<proteinExistence type="predicted"/>
<sequence>MNYITEILILLFLAITFLQSGYDKIVDWNGNVGWLKSHFANTFLGDKVPFSLGIILILEIIAGILSLAGIWFLFNDCKEIALYSGIVSSVTLLFLLFGQRIAKDYDGARTIVIYFIPAIFLVFLLK</sequence>
<keyword evidence="3" id="KW-1185">Reference proteome</keyword>
<dbReference type="AlphaFoldDB" id="A0A1I4X6V0"/>
<evidence type="ECO:0000313" key="3">
    <source>
        <dbReference type="Proteomes" id="UP000199036"/>
    </source>
</evidence>
<dbReference type="Proteomes" id="UP000199036">
    <property type="component" value="Unassembled WGS sequence"/>
</dbReference>
<evidence type="ECO:0000313" key="2">
    <source>
        <dbReference type="EMBL" id="SFN21691.1"/>
    </source>
</evidence>
<dbReference type="OrthoDB" id="957977at2"/>
<feature type="transmembrane region" description="Helical" evidence="1">
    <location>
        <begin position="107"/>
        <end position="125"/>
    </location>
</feature>
<organism evidence="2 3">
    <name type="scientific">Paenimyroides ummariense</name>
    <dbReference type="NCBI Taxonomy" id="913024"/>
    <lineage>
        <taxon>Bacteria</taxon>
        <taxon>Pseudomonadati</taxon>
        <taxon>Bacteroidota</taxon>
        <taxon>Flavobacteriia</taxon>
        <taxon>Flavobacteriales</taxon>
        <taxon>Flavobacteriaceae</taxon>
        <taxon>Paenimyroides</taxon>
    </lineage>
</organism>
<feature type="transmembrane region" description="Helical" evidence="1">
    <location>
        <begin position="50"/>
        <end position="73"/>
    </location>
</feature>